<organism evidence="2 3">
    <name type="scientific">Actinophytocola algeriensis</name>
    <dbReference type="NCBI Taxonomy" id="1768010"/>
    <lineage>
        <taxon>Bacteria</taxon>
        <taxon>Bacillati</taxon>
        <taxon>Actinomycetota</taxon>
        <taxon>Actinomycetes</taxon>
        <taxon>Pseudonocardiales</taxon>
        <taxon>Pseudonocardiaceae</taxon>
    </lineage>
</organism>
<accession>A0A7W7VJM7</accession>
<dbReference type="RefSeq" id="WP_184816467.1">
    <property type="nucleotide sequence ID" value="NZ_JACHJQ010000013.1"/>
</dbReference>
<feature type="compositionally biased region" description="Low complexity" evidence="1">
    <location>
        <begin position="99"/>
        <end position="128"/>
    </location>
</feature>
<dbReference type="SUPFAM" id="SSF51905">
    <property type="entry name" value="FAD/NAD(P)-binding domain"/>
    <property type="match status" value="1"/>
</dbReference>
<evidence type="ECO:0000313" key="2">
    <source>
        <dbReference type="EMBL" id="MBB4912494.1"/>
    </source>
</evidence>
<protein>
    <submittedName>
        <fullName evidence="2">Uncharacterized protein</fullName>
    </submittedName>
</protein>
<sequence length="152" mass="16302">MDAVTGGGFKSWRRRWDSLRLFTPARFSALPGLPFPASPGHLPGKDEVTDYARHFALPLWLGTGVRHLHQVGGGFEARTDHGTITARTVVVATGPFQQPPSRTWPRTSTERSPSSTPPTTATRTSSPTGRCSSSAPGTPACRSPKNSPARGR</sequence>
<dbReference type="InterPro" id="IPR036188">
    <property type="entry name" value="FAD/NAD-bd_sf"/>
</dbReference>
<dbReference type="EMBL" id="JACHJQ010000013">
    <property type="protein sequence ID" value="MBB4912494.1"/>
    <property type="molecule type" value="Genomic_DNA"/>
</dbReference>
<evidence type="ECO:0000256" key="1">
    <source>
        <dbReference type="SAM" id="MobiDB-lite"/>
    </source>
</evidence>
<dbReference type="Pfam" id="PF13738">
    <property type="entry name" value="Pyr_redox_3"/>
    <property type="match status" value="1"/>
</dbReference>
<dbReference type="Gene3D" id="3.50.50.60">
    <property type="entry name" value="FAD/NAD(P)-binding domain"/>
    <property type="match status" value="1"/>
</dbReference>
<feature type="region of interest" description="Disordered" evidence="1">
    <location>
        <begin position="91"/>
        <end position="152"/>
    </location>
</feature>
<proteinExistence type="predicted"/>
<reference evidence="2 3" key="1">
    <citation type="submission" date="2020-08" db="EMBL/GenBank/DDBJ databases">
        <title>Genomic Encyclopedia of Type Strains, Phase III (KMG-III): the genomes of soil and plant-associated and newly described type strains.</title>
        <authorList>
            <person name="Whitman W."/>
        </authorList>
    </citation>
    <scope>NUCLEOTIDE SEQUENCE [LARGE SCALE GENOMIC DNA]</scope>
    <source>
        <strain evidence="2 3">CECT 8960</strain>
    </source>
</reference>
<name>A0A7W7VJM7_9PSEU</name>
<evidence type="ECO:0000313" key="3">
    <source>
        <dbReference type="Proteomes" id="UP000520767"/>
    </source>
</evidence>
<keyword evidence="3" id="KW-1185">Reference proteome</keyword>
<gene>
    <name evidence="2" type="ORF">FHR82_008765</name>
</gene>
<dbReference type="AlphaFoldDB" id="A0A7W7VJM7"/>
<comment type="caution">
    <text evidence="2">The sequence shown here is derived from an EMBL/GenBank/DDBJ whole genome shotgun (WGS) entry which is preliminary data.</text>
</comment>
<dbReference type="Proteomes" id="UP000520767">
    <property type="component" value="Unassembled WGS sequence"/>
</dbReference>